<dbReference type="Gene3D" id="1.10.10.10">
    <property type="entry name" value="Winged helix-like DNA-binding domain superfamily/Winged helix DNA-binding domain"/>
    <property type="match status" value="1"/>
</dbReference>
<dbReference type="AlphaFoldDB" id="G7VBG4"/>
<name>G7VBG4_9CREN</name>
<dbReference type="STRING" id="1104324.P186_0953"/>
<sequence>MREVTESYDVHSLVVKLDVLNIVILKILKEKPRRYSEIIEVLHDVYGFKISHGLASRLKTLISRDLVDQVNGVYKITARGEEVLRFVEEVI</sequence>
<proteinExistence type="predicted"/>
<reference evidence="1 2" key="1">
    <citation type="journal article" date="2012" name="J. Bacteriol.">
        <title>Complete genome sequence of strain 1860, a crenarchaeon of the genus pyrobaculum able to grow with various electron acceptors.</title>
        <authorList>
            <person name="Mardanov A.V."/>
            <person name="Gumerov V.M."/>
            <person name="Slobodkina G.B."/>
            <person name="Beletsky A.V."/>
            <person name="Bonch-Osmolovskaya E.A."/>
            <person name="Ravin N.V."/>
            <person name="Skryabin K.G."/>
        </authorList>
    </citation>
    <scope>NUCLEOTIDE SEQUENCE [LARGE SCALE GENOMIC DNA]</scope>
    <source>
        <strain evidence="1 2">1860</strain>
    </source>
</reference>
<dbReference type="InterPro" id="IPR036390">
    <property type="entry name" value="WH_DNA-bd_sf"/>
</dbReference>
<evidence type="ECO:0000313" key="1">
    <source>
        <dbReference type="EMBL" id="AET32394.1"/>
    </source>
</evidence>
<evidence type="ECO:0000313" key="2">
    <source>
        <dbReference type="Proteomes" id="UP000005867"/>
    </source>
</evidence>
<dbReference type="EMBL" id="CP003098">
    <property type="protein sequence ID" value="AET32394.1"/>
    <property type="molecule type" value="Genomic_DNA"/>
</dbReference>
<dbReference type="BioCyc" id="PSP1104324:GJSN-933-MONOMER"/>
<dbReference type="GeneID" id="11595212"/>
<keyword evidence="2" id="KW-1185">Reference proteome</keyword>
<dbReference type="SUPFAM" id="SSF46785">
    <property type="entry name" value="Winged helix' DNA-binding domain"/>
    <property type="match status" value="1"/>
</dbReference>
<organism evidence="1 2">
    <name type="scientific">Pyrobaculum ferrireducens</name>
    <dbReference type="NCBI Taxonomy" id="1104324"/>
    <lineage>
        <taxon>Archaea</taxon>
        <taxon>Thermoproteota</taxon>
        <taxon>Thermoprotei</taxon>
        <taxon>Thermoproteales</taxon>
        <taxon>Thermoproteaceae</taxon>
        <taxon>Pyrobaculum</taxon>
    </lineage>
</organism>
<protein>
    <recommendedName>
        <fullName evidence="3">ArnR1-like winged helix-turn-helix domain-containing protein</fullName>
    </recommendedName>
</protein>
<dbReference type="KEGG" id="pyr:P186_0953"/>
<gene>
    <name evidence="1" type="ORF">P186_0953</name>
</gene>
<accession>G7VBG4</accession>
<dbReference type="InterPro" id="IPR036388">
    <property type="entry name" value="WH-like_DNA-bd_sf"/>
</dbReference>
<dbReference type="Proteomes" id="UP000005867">
    <property type="component" value="Chromosome"/>
</dbReference>
<evidence type="ECO:0008006" key="3">
    <source>
        <dbReference type="Google" id="ProtNLM"/>
    </source>
</evidence>
<dbReference type="eggNOG" id="arCOG01057">
    <property type="taxonomic scope" value="Archaea"/>
</dbReference>
<dbReference type="RefSeq" id="WP_014288222.1">
    <property type="nucleotide sequence ID" value="NC_016645.1"/>
</dbReference>
<dbReference type="HOGENOM" id="CLU_2420171_0_0_2"/>